<dbReference type="AlphaFoldDB" id="A0A0L8GB72"/>
<protein>
    <submittedName>
        <fullName evidence="1">Uncharacterized protein</fullName>
    </submittedName>
</protein>
<sequence>MKFCFKNMSSSDSIMDTRQHLADQLSRILCCCKSIYGVSKSEIIPYKDTYINLDRGLEPAYDVSTQTDLYKPTDFFSEPKVVHERATETDPISSATYISFQPMSFIDPRTVYDPLGDIVSECGSFYTAELMYDPTDVENDIDSDTETKSVSYYSLDLQSDSDDTGIFTLKDSKPVSHSDDKNTITDANLEDDKSMGIPETIAEYIHSLPRPNDSKTGVPNLILLLGP</sequence>
<reference evidence="1" key="1">
    <citation type="submission" date="2015-07" db="EMBL/GenBank/DDBJ databases">
        <title>MeaNS - Measles Nucleotide Surveillance Program.</title>
        <authorList>
            <person name="Tran T."/>
            <person name="Druce J."/>
        </authorList>
    </citation>
    <scope>NUCLEOTIDE SEQUENCE</scope>
    <source>
        <strain evidence="1">UCB-OBI-ISO-001</strain>
        <tissue evidence="1">Gonad</tissue>
    </source>
</reference>
<name>A0A0L8GB72_OCTBM</name>
<proteinExistence type="predicted"/>
<evidence type="ECO:0000313" key="1">
    <source>
        <dbReference type="EMBL" id="KOF74282.1"/>
    </source>
</evidence>
<gene>
    <name evidence="1" type="ORF">OCBIM_22036481mg</name>
</gene>
<organism evidence="1">
    <name type="scientific">Octopus bimaculoides</name>
    <name type="common">California two-spotted octopus</name>
    <dbReference type="NCBI Taxonomy" id="37653"/>
    <lineage>
        <taxon>Eukaryota</taxon>
        <taxon>Metazoa</taxon>
        <taxon>Spiralia</taxon>
        <taxon>Lophotrochozoa</taxon>
        <taxon>Mollusca</taxon>
        <taxon>Cephalopoda</taxon>
        <taxon>Coleoidea</taxon>
        <taxon>Octopodiformes</taxon>
        <taxon>Octopoda</taxon>
        <taxon>Incirrata</taxon>
        <taxon>Octopodidae</taxon>
        <taxon>Octopus</taxon>
    </lineage>
</organism>
<accession>A0A0L8GB72</accession>
<dbReference type="EMBL" id="KQ422772">
    <property type="protein sequence ID" value="KOF74282.1"/>
    <property type="molecule type" value="Genomic_DNA"/>
</dbReference>